<accession>A0ABS9BE81</accession>
<name>A0ABS9BE81_9BACT</name>
<comment type="caution">
    <text evidence="1">The sequence shown here is derived from an EMBL/GenBank/DDBJ whole genome shotgun (WGS) entry which is preliminary data.</text>
</comment>
<sequence length="214" mass="24842">MKNRMLKGAHLSERKCREILHYFCEDLTATQIAAITGVSRVTVNAYLKLIRTRLAQFCEDTFPLHHLPENVVSLKGSLSGLPKTSYFGFTRYNGHVYATGLENITKEHLLNWQKQHNGQPGSEMQSIQAVADFNNWRLYRRDMLAAGATTNGDEISGFWGLTRNRLMKFRGVNRNTLYLHIKECEFRYNHRNENMQAKLLQLINKHPLHEVHMQ</sequence>
<evidence type="ECO:0000313" key="2">
    <source>
        <dbReference type="Proteomes" id="UP001200145"/>
    </source>
</evidence>
<dbReference type="RefSeq" id="WP_234864424.1">
    <property type="nucleotide sequence ID" value="NZ_JAKEVY010000001.1"/>
</dbReference>
<keyword evidence="2" id="KW-1185">Reference proteome</keyword>
<dbReference type="InterPro" id="IPR013324">
    <property type="entry name" value="RNA_pol_sigma_r3/r4-like"/>
</dbReference>
<reference evidence="1 2" key="1">
    <citation type="submission" date="2022-01" db="EMBL/GenBank/DDBJ databases">
        <title>Flavihumibacter sp. nov., isolated from sediment of a river.</title>
        <authorList>
            <person name="Liu H."/>
        </authorList>
    </citation>
    <scope>NUCLEOTIDE SEQUENCE [LARGE SCALE GENOMIC DNA]</scope>
    <source>
        <strain evidence="1 2">RY-1</strain>
    </source>
</reference>
<evidence type="ECO:0008006" key="3">
    <source>
        <dbReference type="Google" id="ProtNLM"/>
    </source>
</evidence>
<dbReference type="Proteomes" id="UP001200145">
    <property type="component" value="Unassembled WGS sequence"/>
</dbReference>
<organism evidence="1 2">
    <name type="scientific">Flavihumibacter fluminis</name>
    <dbReference type="NCBI Taxonomy" id="2909236"/>
    <lineage>
        <taxon>Bacteria</taxon>
        <taxon>Pseudomonadati</taxon>
        <taxon>Bacteroidota</taxon>
        <taxon>Chitinophagia</taxon>
        <taxon>Chitinophagales</taxon>
        <taxon>Chitinophagaceae</taxon>
        <taxon>Flavihumibacter</taxon>
    </lineage>
</organism>
<dbReference type="SUPFAM" id="SSF88659">
    <property type="entry name" value="Sigma3 and sigma4 domains of RNA polymerase sigma factors"/>
    <property type="match status" value="1"/>
</dbReference>
<proteinExistence type="predicted"/>
<dbReference type="Gene3D" id="1.10.10.10">
    <property type="entry name" value="Winged helix-like DNA-binding domain superfamily/Winged helix DNA-binding domain"/>
    <property type="match status" value="1"/>
</dbReference>
<evidence type="ECO:0000313" key="1">
    <source>
        <dbReference type="EMBL" id="MCF1713897.1"/>
    </source>
</evidence>
<protein>
    <recommendedName>
        <fullName evidence="3">HTH luxR-type domain-containing protein</fullName>
    </recommendedName>
</protein>
<dbReference type="InterPro" id="IPR036388">
    <property type="entry name" value="WH-like_DNA-bd_sf"/>
</dbReference>
<gene>
    <name evidence="1" type="ORF">L0U88_04540</name>
</gene>
<dbReference type="EMBL" id="JAKEVY010000001">
    <property type="protein sequence ID" value="MCF1713897.1"/>
    <property type="molecule type" value="Genomic_DNA"/>
</dbReference>